<sequence>MGLPDDGVLMRLVDVHCHAGEYDNISQADMDDLKITICAMASNCADQVRVRVLAERWPNKVIPAFGYHPWWAHHVSLVDPPPSRGEHYRSLFLPLFVSSTAPTDLEAAFTRLLPSLPDPRPLSDVLAELRSNLSAHPRAMLGEVGLDHSARVPFSPADTDGRKQLSPFSTPLAHQRALLEAQLELAVEMQRNVSMHSVKAPLPTRAVLDAMARKHGTRWRAISVDLHSCGVSPQMWTEIEKHHPNAFLSLSKAINSRSPNHRALIKACDPHRLLVESDYPLVSEVTGETWWMVETIAEMRGWRVERSTGDFVAGEDVEQWGVVQRLEENWKRFVKGGHTAKKVMNRKRRTDYSYQEYPDSHGSDQDA</sequence>
<proteinExistence type="predicted"/>
<comment type="caution">
    <text evidence="1">The sequence shown here is derived from an EMBL/GenBank/DDBJ whole genome shotgun (WGS) entry which is preliminary data.</text>
</comment>
<evidence type="ECO:0000313" key="1">
    <source>
        <dbReference type="EMBL" id="KAI0033994.1"/>
    </source>
</evidence>
<dbReference type="EMBL" id="MU273508">
    <property type="protein sequence ID" value="KAI0033994.1"/>
    <property type="molecule type" value="Genomic_DNA"/>
</dbReference>
<organism evidence="1 2">
    <name type="scientific">Vararia minispora EC-137</name>
    <dbReference type="NCBI Taxonomy" id="1314806"/>
    <lineage>
        <taxon>Eukaryota</taxon>
        <taxon>Fungi</taxon>
        <taxon>Dikarya</taxon>
        <taxon>Basidiomycota</taxon>
        <taxon>Agaricomycotina</taxon>
        <taxon>Agaricomycetes</taxon>
        <taxon>Russulales</taxon>
        <taxon>Lachnocladiaceae</taxon>
        <taxon>Vararia</taxon>
    </lineage>
</organism>
<reference evidence="1" key="2">
    <citation type="journal article" date="2022" name="New Phytol.">
        <title>Evolutionary transition to the ectomycorrhizal habit in the genomes of a hyperdiverse lineage of mushroom-forming fungi.</title>
        <authorList>
            <person name="Looney B."/>
            <person name="Miyauchi S."/>
            <person name="Morin E."/>
            <person name="Drula E."/>
            <person name="Courty P.E."/>
            <person name="Kohler A."/>
            <person name="Kuo A."/>
            <person name="LaButti K."/>
            <person name="Pangilinan J."/>
            <person name="Lipzen A."/>
            <person name="Riley R."/>
            <person name="Andreopoulos W."/>
            <person name="He G."/>
            <person name="Johnson J."/>
            <person name="Nolan M."/>
            <person name="Tritt A."/>
            <person name="Barry K.W."/>
            <person name="Grigoriev I.V."/>
            <person name="Nagy L.G."/>
            <person name="Hibbett D."/>
            <person name="Henrissat B."/>
            <person name="Matheny P.B."/>
            <person name="Labbe J."/>
            <person name="Martin F.M."/>
        </authorList>
    </citation>
    <scope>NUCLEOTIDE SEQUENCE</scope>
    <source>
        <strain evidence="1">EC-137</strain>
    </source>
</reference>
<reference evidence="1" key="1">
    <citation type="submission" date="2021-02" db="EMBL/GenBank/DDBJ databases">
        <authorList>
            <consortium name="DOE Joint Genome Institute"/>
            <person name="Ahrendt S."/>
            <person name="Looney B.P."/>
            <person name="Miyauchi S."/>
            <person name="Morin E."/>
            <person name="Drula E."/>
            <person name="Courty P.E."/>
            <person name="Chicoki N."/>
            <person name="Fauchery L."/>
            <person name="Kohler A."/>
            <person name="Kuo A."/>
            <person name="Labutti K."/>
            <person name="Pangilinan J."/>
            <person name="Lipzen A."/>
            <person name="Riley R."/>
            <person name="Andreopoulos W."/>
            <person name="He G."/>
            <person name="Johnson J."/>
            <person name="Barry K.W."/>
            <person name="Grigoriev I.V."/>
            <person name="Nagy L."/>
            <person name="Hibbett D."/>
            <person name="Henrissat B."/>
            <person name="Matheny P.B."/>
            <person name="Labbe J."/>
            <person name="Martin F."/>
        </authorList>
    </citation>
    <scope>NUCLEOTIDE SEQUENCE</scope>
    <source>
        <strain evidence="1">EC-137</strain>
    </source>
</reference>
<gene>
    <name evidence="1" type="ORF">K488DRAFT_77557</name>
</gene>
<dbReference type="Proteomes" id="UP000814128">
    <property type="component" value="Unassembled WGS sequence"/>
</dbReference>
<evidence type="ECO:0000313" key="2">
    <source>
        <dbReference type="Proteomes" id="UP000814128"/>
    </source>
</evidence>
<keyword evidence="2" id="KW-1185">Reference proteome</keyword>
<name>A0ACB8QQ32_9AGAM</name>
<accession>A0ACB8QQ32</accession>
<protein>
    <submittedName>
        <fullName evidence="1">Uncharacterized protein</fullName>
    </submittedName>
</protein>